<dbReference type="OrthoDB" id="420422at2759"/>
<evidence type="ECO:0008006" key="4">
    <source>
        <dbReference type="Google" id="ProtNLM"/>
    </source>
</evidence>
<sequence>MDLLNEIQHETAREFVFDVRRQTAPLGSTDIDALDAHLRRTLASDVPLGFPASVQRGDVFEIAGPPSSGKTHLLYWLVMQCILPRDVVLSSAGAPLRSENTSTGWGKVAVVCDCDGRWNARRLHALLVARLRRLAPNHTNTTLDDIARAALKRLVVFHLGDTLSSAQLAATLTTLPDYLRTQRPSEELGLLAIDTISATYVQDRWRSELDPHTSSSLTLALHALKRIHAPLTVLANTTIATNPSPPQGVYAPPPNRVLVDSPLLVTHQISLALGVIPKFPAEMTAAEALRDTLRREIVERGIVIAKVRTLREPDVEGQFKFEIHADEIVVELFA</sequence>
<dbReference type="Gene3D" id="3.40.50.300">
    <property type="entry name" value="P-loop containing nucleotide triphosphate hydrolases"/>
    <property type="match status" value="1"/>
</dbReference>
<protein>
    <recommendedName>
        <fullName evidence="4">DNA recombination and repair protein Rad51-like C-terminal domain-containing protein</fullName>
    </recommendedName>
</protein>
<evidence type="ECO:0000313" key="3">
    <source>
        <dbReference type="Proteomes" id="UP000077266"/>
    </source>
</evidence>
<accession>A0A165IQP2</accession>
<dbReference type="EMBL" id="KV425984">
    <property type="protein sequence ID" value="KZV93738.1"/>
    <property type="molecule type" value="Genomic_DNA"/>
</dbReference>
<dbReference type="SUPFAM" id="SSF52540">
    <property type="entry name" value="P-loop containing nucleoside triphosphate hydrolases"/>
    <property type="match status" value="1"/>
</dbReference>
<dbReference type="InterPro" id="IPR030547">
    <property type="entry name" value="XRCC2"/>
</dbReference>
<dbReference type="EMBL" id="KV426286">
    <property type="protein sequence ID" value="KZV83162.1"/>
    <property type="molecule type" value="Genomic_DNA"/>
</dbReference>
<dbReference type="InterPro" id="IPR027417">
    <property type="entry name" value="P-loop_NTPase"/>
</dbReference>
<dbReference type="GO" id="GO:0033063">
    <property type="term" value="C:Rad51B-Rad51C-Rad51D-XRCC2 complex"/>
    <property type="evidence" value="ECO:0007669"/>
    <property type="project" value="InterPro"/>
</dbReference>
<name>A0A165IQP2_EXIGL</name>
<reference evidence="2 3" key="1">
    <citation type="journal article" date="2016" name="Mol. Biol. Evol.">
        <title>Comparative Genomics of Early-Diverging Mushroom-Forming Fungi Provides Insights into the Origins of Lignocellulose Decay Capabilities.</title>
        <authorList>
            <person name="Nagy L.G."/>
            <person name="Riley R."/>
            <person name="Tritt A."/>
            <person name="Adam C."/>
            <person name="Daum C."/>
            <person name="Floudas D."/>
            <person name="Sun H."/>
            <person name="Yadav J.S."/>
            <person name="Pangilinan J."/>
            <person name="Larsson K.H."/>
            <person name="Matsuura K."/>
            <person name="Barry K."/>
            <person name="Labutti K."/>
            <person name="Kuo R."/>
            <person name="Ohm R.A."/>
            <person name="Bhattacharya S.S."/>
            <person name="Shirouzu T."/>
            <person name="Yoshinaga Y."/>
            <person name="Martin F.M."/>
            <person name="Grigoriev I.V."/>
            <person name="Hibbett D.S."/>
        </authorList>
    </citation>
    <scope>NUCLEOTIDE SEQUENCE [LARGE SCALE GENOMIC DNA]</scope>
    <source>
        <strain evidence="2 3">HHB12029</strain>
    </source>
</reference>
<organism evidence="2 3">
    <name type="scientific">Exidia glandulosa HHB12029</name>
    <dbReference type="NCBI Taxonomy" id="1314781"/>
    <lineage>
        <taxon>Eukaryota</taxon>
        <taxon>Fungi</taxon>
        <taxon>Dikarya</taxon>
        <taxon>Basidiomycota</taxon>
        <taxon>Agaricomycotina</taxon>
        <taxon>Agaricomycetes</taxon>
        <taxon>Auriculariales</taxon>
        <taxon>Exidiaceae</taxon>
        <taxon>Exidia</taxon>
    </lineage>
</organism>
<evidence type="ECO:0000313" key="1">
    <source>
        <dbReference type="EMBL" id="KZV83162.1"/>
    </source>
</evidence>
<dbReference type="PANTHER" id="PTHR46644:SF2">
    <property type="entry name" value="DNA REPAIR PROTEIN XRCC2"/>
    <property type="match status" value="1"/>
</dbReference>
<dbReference type="Proteomes" id="UP000077266">
    <property type="component" value="Unassembled WGS sequence"/>
</dbReference>
<dbReference type="AlphaFoldDB" id="A0A165IQP2"/>
<dbReference type="STRING" id="1314781.A0A165IQP2"/>
<keyword evidence="3" id="KW-1185">Reference proteome</keyword>
<evidence type="ECO:0000313" key="2">
    <source>
        <dbReference type="EMBL" id="KZV93738.1"/>
    </source>
</evidence>
<gene>
    <name evidence="2" type="ORF">EXIGLDRAFT_767727</name>
    <name evidence="1" type="ORF">EXIGLDRAFT_777857</name>
</gene>
<proteinExistence type="predicted"/>
<dbReference type="GO" id="GO:0000724">
    <property type="term" value="P:double-strand break repair via homologous recombination"/>
    <property type="evidence" value="ECO:0007669"/>
    <property type="project" value="InterPro"/>
</dbReference>
<dbReference type="GO" id="GO:0005657">
    <property type="term" value="C:replication fork"/>
    <property type="evidence" value="ECO:0007669"/>
    <property type="project" value="InterPro"/>
</dbReference>
<dbReference type="PANTHER" id="PTHR46644">
    <property type="entry name" value="DNA REPAIR PROTEIN XRCC2"/>
    <property type="match status" value="1"/>
</dbReference>